<evidence type="ECO:0000256" key="1">
    <source>
        <dbReference type="SAM" id="Phobius"/>
    </source>
</evidence>
<name>A0A8S5LHE4_9CAUD</name>
<keyword evidence="1" id="KW-0812">Transmembrane</keyword>
<keyword evidence="1" id="KW-1133">Transmembrane helix</keyword>
<organism evidence="2">
    <name type="scientific">Siphoviridae sp. ctxZP4</name>
    <dbReference type="NCBI Taxonomy" id="2823611"/>
    <lineage>
        <taxon>Viruses</taxon>
        <taxon>Duplodnaviria</taxon>
        <taxon>Heunggongvirae</taxon>
        <taxon>Uroviricota</taxon>
        <taxon>Caudoviricetes</taxon>
    </lineage>
</organism>
<accession>A0A8S5LHE4</accession>
<keyword evidence="1" id="KW-0472">Membrane</keyword>
<dbReference type="EMBL" id="BK014718">
    <property type="protein sequence ID" value="DAD69319.1"/>
    <property type="molecule type" value="Genomic_DNA"/>
</dbReference>
<proteinExistence type="predicted"/>
<feature type="transmembrane region" description="Helical" evidence="1">
    <location>
        <begin position="20"/>
        <end position="40"/>
    </location>
</feature>
<reference evidence="2" key="1">
    <citation type="journal article" date="2021" name="Proc. Natl. Acad. Sci. U.S.A.">
        <title>A Catalog of Tens of Thousands of Viruses from Human Metagenomes Reveals Hidden Associations with Chronic Diseases.</title>
        <authorList>
            <person name="Tisza M.J."/>
            <person name="Buck C.B."/>
        </authorList>
    </citation>
    <scope>NUCLEOTIDE SEQUENCE</scope>
    <source>
        <strain evidence="2">CtxZP4</strain>
    </source>
</reference>
<protein>
    <submittedName>
        <fullName evidence="2">Uncharacterized protein</fullName>
    </submittedName>
</protein>
<evidence type="ECO:0000313" key="2">
    <source>
        <dbReference type="EMBL" id="DAD69319.1"/>
    </source>
</evidence>
<sequence length="71" mass="7927">MRPLQKGTAMSCPSLARQYVLTNLAEMGVGFAIATFAYYATRDYCDQHHLSATKEDMLAMAKNICDTFKTN</sequence>